<evidence type="ECO:0000256" key="1">
    <source>
        <dbReference type="SAM" id="MobiDB-lite"/>
    </source>
</evidence>
<dbReference type="VEuPathDB" id="FungiDB:RhiirFUN_008584"/>
<evidence type="ECO:0000313" key="2">
    <source>
        <dbReference type="EMBL" id="POG58264.1"/>
    </source>
</evidence>
<proteinExistence type="predicted"/>
<evidence type="ECO:0000313" key="3">
    <source>
        <dbReference type="Proteomes" id="UP000018888"/>
    </source>
</evidence>
<feature type="compositionally biased region" description="Low complexity" evidence="1">
    <location>
        <begin position="132"/>
        <end position="142"/>
    </location>
</feature>
<feature type="region of interest" description="Disordered" evidence="1">
    <location>
        <begin position="112"/>
        <end position="167"/>
    </location>
</feature>
<comment type="caution">
    <text evidence="2">The sequence shown here is derived from an EMBL/GenBank/DDBJ whole genome shotgun (WGS) entry which is preliminary data.</text>
</comment>
<keyword evidence="3" id="KW-1185">Reference proteome</keyword>
<dbReference type="EMBL" id="AUPC02000550">
    <property type="protein sequence ID" value="POG58264.1"/>
    <property type="molecule type" value="Genomic_DNA"/>
</dbReference>
<gene>
    <name evidence="2" type="ORF">GLOIN_2v1885958</name>
</gene>
<feature type="compositionally biased region" description="Low complexity" evidence="1">
    <location>
        <begin position="157"/>
        <end position="166"/>
    </location>
</feature>
<reference evidence="2 3" key="2">
    <citation type="journal article" date="2018" name="New Phytol.">
        <title>High intraspecific genome diversity in the model arbuscular mycorrhizal symbiont Rhizophagus irregularis.</title>
        <authorList>
            <person name="Chen E.C.H."/>
            <person name="Morin E."/>
            <person name="Beaudet D."/>
            <person name="Noel J."/>
            <person name="Yildirir G."/>
            <person name="Ndikumana S."/>
            <person name="Charron P."/>
            <person name="St-Onge C."/>
            <person name="Giorgi J."/>
            <person name="Kruger M."/>
            <person name="Marton T."/>
            <person name="Ropars J."/>
            <person name="Grigoriev I.V."/>
            <person name="Hainaut M."/>
            <person name="Henrissat B."/>
            <person name="Roux C."/>
            <person name="Martin F."/>
            <person name="Corradi N."/>
        </authorList>
    </citation>
    <scope>NUCLEOTIDE SEQUENCE [LARGE SCALE GENOMIC DNA]</scope>
    <source>
        <strain evidence="2 3">DAOM 197198</strain>
    </source>
</reference>
<dbReference type="AlphaFoldDB" id="A0A2P4NYQ1"/>
<accession>A0A2P4NYQ1</accession>
<feature type="compositionally biased region" description="Polar residues" evidence="1">
    <location>
        <begin position="112"/>
        <end position="123"/>
    </location>
</feature>
<organism evidence="2 3">
    <name type="scientific">Rhizophagus irregularis (strain DAOM 181602 / DAOM 197198 / MUCL 43194)</name>
    <name type="common">Arbuscular mycorrhizal fungus</name>
    <name type="synonym">Glomus intraradices</name>
    <dbReference type="NCBI Taxonomy" id="747089"/>
    <lineage>
        <taxon>Eukaryota</taxon>
        <taxon>Fungi</taxon>
        <taxon>Fungi incertae sedis</taxon>
        <taxon>Mucoromycota</taxon>
        <taxon>Glomeromycotina</taxon>
        <taxon>Glomeromycetes</taxon>
        <taxon>Glomerales</taxon>
        <taxon>Glomeraceae</taxon>
        <taxon>Rhizophagus</taxon>
    </lineage>
</organism>
<name>A0A2P4NYQ1_RHIID</name>
<protein>
    <submittedName>
        <fullName evidence="2">Uncharacterized protein</fullName>
    </submittedName>
</protein>
<sequence>MYLDLQENLLFAKNPFIMIFRGYVSTQVQSDDDLFKSIKLTITEFVGRKSVEMILVNSEFQVEIQDINFITMTNTNNIGSSTDNSISSLYSWSTTSSRRLSAQSMANNKNLTNISSDVQATDSNNKELSHSNNELVEPNNELNIDDENIDDNPTSLNNNKNNNSNSNKRDFICQLKVSSLRTSLL</sequence>
<reference evidence="2 3" key="1">
    <citation type="journal article" date="2013" name="Proc. Natl. Acad. Sci. U.S.A.">
        <title>Genome of an arbuscular mycorrhizal fungus provides insight into the oldest plant symbiosis.</title>
        <authorList>
            <person name="Tisserant E."/>
            <person name="Malbreil M."/>
            <person name="Kuo A."/>
            <person name="Kohler A."/>
            <person name="Symeonidi A."/>
            <person name="Balestrini R."/>
            <person name="Charron P."/>
            <person name="Duensing N."/>
            <person name="Frei Dit Frey N."/>
            <person name="Gianinazzi-Pearson V."/>
            <person name="Gilbert L.B."/>
            <person name="Handa Y."/>
            <person name="Herr J.R."/>
            <person name="Hijri M."/>
            <person name="Koul R."/>
            <person name="Kawaguchi M."/>
            <person name="Krajinski F."/>
            <person name="Lammers P.J."/>
            <person name="Masclaux F.G."/>
            <person name="Murat C."/>
            <person name="Morin E."/>
            <person name="Ndikumana S."/>
            <person name="Pagni M."/>
            <person name="Petitpierre D."/>
            <person name="Requena N."/>
            <person name="Rosikiewicz P."/>
            <person name="Riley R."/>
            <person name="Saito K."/>
            <person name="San Clemente H."/>
            <person name="Shapiro H."/>
            <person name="van Tuinen D."/>
            <person name="Becard G."/>
            <person name="Bonfante P."/>
            <person name="Paszkowski U."/>
            <person name="Shachar-Hill Y.Y."/>
            <person name="Tuskan G.A."/>
            <person name="Young P.W."/>
            <person name="Sanders I.R."/>
            <person name="Henrissat B."/>
            <person name="Rensing S.A."/>
            <person name="Grigoriev I.V."/>
            <person name="Corradi N."/>
            <person name="Roux C."/>
            <person name="Martin F."/>
        </authorList>
    </citation>
    <scope>NUCLEOTIDE SEQUENCE [LARGE SCALE GENOMIC DNA]</scope>
    <source>
        <strain evidence="2 3">DAOM 197198</strain>
    </source>
</reference>
<dbReference type="Proteomes" id="UP000018888">
    <property type="component" value="Unassembled WGS sequence"/>
</dbReference>